<dbReference type="InterPro" id="IPR050612">
    <property type="entry name" value="Prok_Mopterin_Oxidored"/>
</dbReference>
<evidence type="ECO:0000259" key="11">
    <source>
        <dbReference type="Pfam" id="PF01568"/>
    </source>
</evidence>
<dbReference type="EMBL" id="QWKH01000057">
    <property type="protein sequence ID" value="NBI34941.1"/>
    <property type="molecule type" value="Genomic_DNA"/>
</dbReference>
<dbReference type="InterPro" id="IPR019546">
    <property type="entry name" value="TAT_signal_bac_arc"/>
</dbReference>
<evidence type="ECO:0000256" key="7">
    <source>
        <dbReference type="ARBA" id="ARBA00023004"/>
    </source>
</evidence>
<dbReference type="PANTHER" id="PTHR43742:SF6">
    <property type="entry name" value="OXIDOREDUCTASE YYAE-RELATED"/>
    <property type="match status" value="1"/>
</dbReference>
<protein>
    <submittedName>
        <fullName evidence="12">Twin-arginine translocation signal domain-containing protein</fullName>
    </submittedName>
</protein>
<sequence>MENMELKNEQSETAAEIHGAVSRRTFVKAASAAGALAGAAALAGCASDPKPTAQDEGPKDADNSTQADATPATYEPQPDPFEGAQEFFAACPPECQHHNLKALVKDGKVVRVTCGVNNESMPCMMGLSRVEWLNSPERLTAPLLRDGDKGSGKFKEISWDEAIDLIAEKLQDAIDTVGNKGIVIDSFAGNFNTISGQAKSAFIARIGGAMSLEGTLCCAGTNGATIPVFGKRYFDTRNTIEDANYIIIWGNNPAVTQNGYFNRYESMMAKGGKIVTIDPVCSETASKTTEWLPIRPTTDTALALGMLKVIVDEGLHNEQFLKEHSTAPCLVDADGAMVLLDADDPTSYAVAVDGELVRHDAEGVDPVLSVKGTDLEADYTTVFDLTVAECEPWTPEAVEAETWVPAAKVAELARDYAKGPNSMIIQNMGGFMRTTYGTLAVASQNNLAVFCGQVGGAGNGVCDAGGINNLVTLKPMFENPKVDAELPKVARAQFATHVMNDDPNEVKVFISLAESPMTQWPNTNMVKQALCKIPFVVVIDSFMTSTALYADLVLPCAAVFETEDILCNARSHLIQLSDKAVEAPGQAHDDLWIFTQLANKMGVGEDFNHDNEYFIRKALEDSGFTYDQLKKEHAIDAYPKDFIPYKGGEFYTATKKAEIYQAPWLAKGVKAVPSYYRCAESVGGSSGLDATYPLAVVQRKLNRTVHSTFGGLKSIGAVTRDYACVMINPADAAARNIKDDDVVVVFNDRGEHRARAIVTDLISPGVLCAENGWWEQQGGSSSYITNDAVGPLATEHCCNETLADVRKEA</sequence>
<dbReference type="Pfam" id="PF01568">
    <property type="entry name" value="Molydop_binding"/>
    <property type="match status" value="1"/>
</dbReference>
<feature type="domain" description="Molybdopterin oxidoreductase" evidence="10">
    <location>
        <begin position="138"/>
        <end position="599"/>
    </location>
</feature>
<dbReference type="InterPro" id="IPR006656">
    <property type="entry name" value="Mopterin_OxRdtase"/>
</dbReference>
<evidence type="ECO:0000256" key="5">
    <source>
        <dbReference type="ARBA" id="ARBA00022729"/>
    </source>
</evidence>
<dbReference type="Gene3D" id="2.40.40.20">
    <property type="match status" value="1"/>
</dbReference>
<evidence type="ECO:0000256" key="9">
    <source>
        <dbReference type="SAM" id="MobiDB-lite"/>
    </source>
</evidence>
<evidence type="ECO:0000259" key="10">
    <source>
        <dbReference type="Pfam" id="PF00384"/>
    </source>
</evidence>
<keyword evidence="7" id="KW-0408">Iron</keyword>
<dbReference type="InterPro" id="IPR006657">
    <property type="entry name" value="MoPterin_dinucl-bd_dom"/>
</dbReference>
<evidence type="ECO:0000256" key="2">
    <source>
        <dbReference type="ARBA" id="ARBA00010312"/>
    </source>
</evidence>
<feature type="domain" description="Molybdopterin dinucleotide-binding" evidence="11">
    <location>
        <begin position="696"/>
        <end position="797"/>
    </location>
</feature>
<comment type="similarity">
    <text evidence="2">Belongs to the prokaryotic molybdopterin-containing oxidoreductase family.</text>
</comment>
<keyword evidence="8" id="KW-0411">Iron-sulfur</keyword>
<dbReference type="InterPro" id="IPR006311">
    <property type="entry name" value="TAT_signal"/>
</dbReference>
<dbReference type="GO" id="GO:0043546">
    <property type="term" value="F:molybdopterin cofactor binding"/>
    <property type="evidence" value="ECO:0007669"/>
    <property type="project" value="InterPro"/>
</dbReference>
<dbReference type="NCBIfam" id="TIGR01409">
    <property type="entry name" value="TAT_signal_seq"/>
    <property type="match status" value="1"/>
</dbReference>
<dbReference type="Gene3D" id="3.40.228.10">
    <property type="entry name" value="Dimethylsulfoxide Reductase, domain 2"/>
    <property type="match status" value="1"/>
</dbReference>
<dbReference type="Gene3D" id="3.30.200.210">
    <property type="match status" value="1"/>
</dbReference>
<dbReference type="GO" id="GO:0046872">
    <property type="term" value="F:metal ion binding"/>
    <property type="evidence" value="ECO:0007669"/>
    <property type="project" value="UniProtKB-KW"/>
</dbReference>
<keyword evidence="5" id="KW-0732">Signal</keyword>
<organism evidence="12">
    <name type="scientific">Muribaculaceae bacterium Z82</name>
    <dbReference type="NCBI Taxonomy" id="2304548"/>
    <lineage>
        <taxon>Bacteria</taxon>
        <taxon>Pseudomonadati</taxon>
        <taxon>Bacteroidota</taxon>
        <taxon>Bacteroidia</taxon>
        <taxon>Bacteroidales</taxon>
        <taxon>Muribaculaceae</taxon>
    </lineage>
</organism>
<dbReference type="PROSITE" id="PS00932">
    <property type="entry name" value="MOLYBDOPTERIN_PROK_3"/>
    <property type="match status" value="1"/>
</dbReference>
<dbReference type="Pfam" id="PF00384">
    <property type="entry name" value="Molybdopterin"/>
    <property type="match status" value="1"/>
</dbReference>
<dbReference type="GO" id="GO:0016491">
    <property type="term" value="F:oxidoreductase activity"/>
    <property type="evidence" value="ECO:0007669"/>
    <property type="project" value="UniProtKB-KW"/>
</dbReference>
<keyword evidence="3" id="KW-0500">Molybdenum</keyword>
<dbReference type="PROSITE" id="PS51318">
    <property type="entry name" value="TAT"/>
    <property type="match status" value="1"/>
</dbReference>
<dbReference type="InterPro" id="IPR006655">
    <property type="entry name" value="Mopterin_OxRdtase_prok_CS"/>
</dbReference>
<reference evidence="12" key="1">
    <citation type="submission" date="2018-08" db="EMBL/GenBank/DDBJ databases">
        <title>Murine metabolic-syndrome-specific gut microbial biobank.</title>
        <authorList>
            <person name="Liu C."/>
        </authorList>
    </citation>
    <scope>NUCLEOTIDE SEQUENCE [LARGE SCALE GENOMIC DNA]</scope>
    <source>
        <strain evidence="12">Z82</strain>
    </source>
</reference>
<keyword evidence="4" id="KW-0479">Metal-binding</keyword>
<accession>A0A7C9JE09</accession>
<proteinExistence type="inferred from homology"/>
<evidence type="ECO:0000256" key="8">
    <source>
        <dbReference type="ARBA" id="ARBA00023014"/>
    </source>
</evidence>
<comment type="caution">
    <text evidence="12">The sequence shown here is derived from an EMBL/GenBank/DDBJ whole genome shotgun (WGS) entry which is preliminary data.</text>
</comment>
<dbReference type="SUPFAM" id="SSF53706">
    <property type="entry name" value="Formate dehydrogenase/DMSO reductase, domains 1-3"/>
    <property type="match status" value="1"/>
</dbReference>
<evidence type="ECO:0000256" key="4">
    <source>
        <dbReference type="ARBA" id="ARBA00022723"/>
    </source>
</evidence>
<evidence type="ECO:0000256" key="6">
    <source>
        <dbReference type="ARBA" id="ARBA00023002"/>
    </source>
</evidence>
<gene>
    <name evidence="12" type="ORF">D1639_07855</name>
</gene>
<dbReference type="InterPro" id="IPR009010">
    <property type="entry name" value="Asp_de-COase-like_dom_sf"/>
</dbReference>
<comment type="cofactor">
    <cofactor evidence="1">
        <name>Mo-bis(molybdopterin guanine dinucleotide)</name>
        <dbReference type="ChEBI" id="CHEBI:60539"/>
    </cofactor>
</comment>
<dbReference type="GO" id="GO:0051536">
    <property type="term" value="F:iron-sulfur cluster binding"/>
    <property type="evidence" value="ECO:0007669"/>
    <property type="project" value="UniProtKB-KW"/>
</dbReference>
<dbReference type="SUPFAM" id="SSF50692">
    <property type="entry name" value="ADC-like"/>
    <property type="match status" value="1"/>
</dbReference>
<keyword evidence="6" id="KW-0560">Oxidoreductase</keyword>
<dbReference type="Gene3D" id="3.40.50.12440">
    <property type="match status" value="1"/>
</dbReference>
<evidence type="ECO:0000313" key="12">
    <source>
        <dbReference type="EMBL" id="NBI34941.1"/>
    </source>
</evidence>
<dbReference type="PROSITE" id="PS00490">
    <property type="entry name" value="MOLYBDOPTERIN_PROK_2"/>
    <property type="match status" value="1"/>
</dbReference>
<evidence type="ECO:0000256" key="3">
    <source>
        <dbReference type="ARBA" id="ARBA00022505"/>
    </source>
</evidence>
<dbReference type="AlphaFoldDB" id="A0A7C9JE09"/>
<name>A0A7C9JE09_9BACT</name>
<feature type="region of interest" description="Disordered" evidence="9">
    <location>
        <begin position="43"/>
        <end position="83"/>
    </location>
</feature>
<evidence type="ECO:0000256" key="1">
    <source>
        <dbReference type="ARBA" id="ARBA00001942"/>
    </source>
</evidence>
<dbReference type="PANTHER" id="PTHR43742">
    <property type="entry name" value="TRIMETHYLAMINE-N-OXIDE REDUCTASE"/>
    <property type="match status" value="1"/>
</dbReference>